<gene>
    <name evidence="8" type="ORF">FIL88_09750</name>
</gene>
<feature type="transmembrane region" description="Helical" evidence="6">
    <location>
        <begin position="214"/>
        <end position="234"/>
    </location>
</feature>
<keyword evidence="5 6" id="KW-0472">Membrane</keyword>
<feature type="transmembrane region" description="Helical" evidence="6">
    <location>
        <begin position="180"/>
        <end position="202"/>
    </location>
</feature>
<protein>
    <submittedName>
        <fullName evidence="8">DMT family transporter</fullName>
    </submittedName>
</protein>
<evidence type="ECO:0000256" key="6">
    <source>
        <dbReference type="SAM" id="Phobius"/>
    </source>
</evidence>
<comment type="caution">
    <text evidence="8">The sequence shown here is derived from an EMBL/GenBank/DDBJ whole genome shotgun (WGS) entry which is preliminary data.</text>
</comment>
<sequence length="289" mass="31505">MEQSHFSGITLRVLSVFLMTAMSAAVHTAAQTVPVGQIMFWRSITALIPITLYVWLIGAFPHGVVPKRLGLHVTRGLFGAFSMFLSFVSLAYLPVANVQAIAYLAPVLTVPLAAFLLKEDPPKSLYIWVTIGFVGVLFVLWDALEAPEERMWIGVSAALGYALTMAFVRVHIKKMTHTESASAIAFSFAIISACVGLSTLLFGWSELNWTEMRWLALAGLLGGAGHIASSEAVARTRVSMLAPYDYTGLIWALTFDFLLFATLPHLMGWAGMIMIIVAAVAVALMPRRL</sequence>
<name>A0A545SRB3_9RHOB</name>
<dbReference type="InterPro" id="IPR037185">
    <property type="entry name" value="EmrE-like"/>
</dbReference>
<proteinExistence type="inferred from homology"/>
<feature type="transmembrane region" description="Helical" evidence="6">
    <location>
        <begin position="40"/>
        <end position="65"/>
    </location>
</feature>
<feature type="transmembrane region" description="Helical" evidence="6">
    <location>
        <begin position="150"/>
        <end position="168"/>
    </location>
</feature>
<evidence type="ECO:0000256" key="1">
    <source>
        <dbReference type="ARBA" id="ARBA00004141"/>
    </source>
</evidence>
<dbReference type="PANTHER" id="PTHR22911">
    <property type="entry name" value="ACYL-MALONYL CONDENSING ENZYME-RELATED"/>
    <property type="match status" value="1"/>
</dbReference>
<dbReference type="PANTHER" id="PTHR22911:SF6">
    <property type="entry name" value="SOLUTE CARRIER FAMILY 35 MEMBER G1"/>
    <property type="match status" value="1"/>
</dbReference>
<evidence type="ECO:0000313" key="8">
    <source>
        <dbReference type="EMBL" id="TQV67497.1"/>
    </source>
</evidence>
<reference evidence="8 9" key="1">
    <citation type="submission" date="2019-06" db="EMBL/GenBank/DDBJ databases">
        <title>A novel species of marine bacteria.</title>
        <authorList>
            <person name="Wang Y."/>
        </authorList>
    </citation>
    <scope>NUCLEOTIDE SEQUENCE [LARGE SCALE GENOMIC DNA]</scope>
    <source>
        <strain evidence="8 9">MA1-10</strain>
    </source>
</reference>
<evidence type="ECO:0000313" key="9">
    <source>
        <dbReference type="Proteomes" id="UP000315816"/>
    </source>
</evidence>
<dbReference type="AlphaFoldDB" id="A0A545SRB3"/>
<feature type="transmembrane region" description="Helical" evidence="6">
    <location>
        <begin position="101"/>
        <end position="118"/>
    </location>
</feature>
<evidence type="ECO:0000256" key="5">
    <source>
        <dbReference type="ARBA" id="ARBA00023136"/>
    </source>
</evidence>
<feature type="transmembrane region" description="Helical" evidence="6">
    <location>
        <begin position="269"/>
        <end position="286"/>
    </location>
</feature>
<dbReference type="InterPro" id="IPR000620">
    <property type="entry name" value="EamA_dom"/>
</dbReference>
<feature type="transmembrane region" description="Helical" evidence="6">
    <location>
        <begin position="77"/>
        <end position="95"/>
    </location>
</feature>
<keyword evidence="3 6" id="KW-0812">Transmembrane</keyword>
<evidence type="ECO:0000256" key="3">
    <source>
        <dbReference type="ARBA" id="ARBA00022692"/>
    </source>
</evidence>
<accession>A0A545SRB3</accession>
<feature type="domain" description="EamA" evidence="7">
    <location>
        <begin position="153"/>
        <end position="282"/>
    </location>
</feature>
<keyword evidence="4 6" id="KW-1133">Transmembrane helix</keyword>
<feature type="transmembrane region" description="Helical" evidence="6">
    <location>
        <begin position="246"/>
        <end position="263"/>
    </location>
</feature>
<dbReference type="Pfam" id="PF00892">
    <property type="entry name" value="EamA"/>
    <property type="match status" value="2"/>
</dbReference>
<evidence type="ECO:0000256" key="4">
    <source>
        <dbReference type="ARBA" id="ARBA00022989"/>
    </source>
</evidence>
<evidence type="ECO:0000256" key="2">
    <source>
        <dbReference type="ARBA" id="ARBA00009853"/>
    </source>
</evidence>
<keyword evidence="9" id="KW-1185">Reference proteome</keyword>
<comment type="similarity">
    <text evidence="2">Belongs to the drug/metabolite transporter (DMT) superfamily. 10 TMS drug/metabolite exporter (DME) (TC 2.A.7.3) family.</text>
</comment>
<dbReference type="GO" id="GO:0016020">
    <property type="term" value="C:membrane"/>
    <property type="evidence" value="ECO:0007669"/>
    <property type="project" value="UniProtKB-SubCell"/>
</dbReference>
<dbReference type="RefSeq" id="WP_142853657.1">
    <property type="nucleotide sequence ID" value="NZ_FXWW01000002.1"/>
</dbReference>
<evidence type="ECO:0000259" key="7">
    <source>
        <dbReference type="Pfam" id="PF00892"/>
    </source>
</evidence>
<dbReference type="SUPFAM" id="SSF103481">
    <property type="entry name" value="Multidrug resistance efflux transporter EmrE"/>
    <property type="match status" value="2"/>
</dbReference>
<comment type="subcellular location">
    <subcellularLocation>
        <location evidence="1">Membrane</location>
        <topology evidence="1">Multi-pass membrane protein</topology>
    </subcellularLocation>
</comment>
<feature type="domain" description="EamA" evidence="7">
    <location>
        <begin position="7"/>
        <end position="140"/>
    </location>
</feature>
<dbReference type="EMBL" id="VICH01000006">
    <property type="protein sequence ID" value="TQV67497.1"/>
    <property type="molecule type" value="Genomic_DNA"/>
</dbReference>
<organism evidence="8 9">
    <name type="scientific">Aliiroseovarius halocynthiae</name>
    <dbReference type="NCBI Taxonomy" id="985055"/>
    <lineage>
        <taxon>Bacteria</taxon>
        <taxon>Pseudomonadati</taxon>
        <taxon>Pseudomonadota</taxon>
        <taxon>Alphaproteobacteria</taxon>
        <taxon>Rhodobacterales</taxon>
        <taxon>Paracoccaceae</taxon>
        <taxon>Aliiroseovarius</taxon>
    </lineage>
</organism>
<dbReference type="OrthoDB" id="8478503at2"/>
<dbReference type="Proteomes" id="UP000315816">
    <property type="component" value="Unassembled WGS sequence"/>
</dbReference>
<feature type="transmembrane region" description="Helical" evidence="6">
    <location>
        <begin position="125"/>
        <end position="144"/>
    </location>
</feature>